<name>A0A4Y2GBW1_ARAVE</name>
<gene>
    <name evidence="2" type="ORF">AVEN_220425_1</name>
</gene>
<evidence type="ECO:0000313" key="3">
    <source>
        <dbReference type="Proteomes" id="UP000499080"/>
    </source>
</evidence>
<keyword evidence="3" id="KW-1185">Reference proteome</keyword>
<proteinExistence type="predicted"/>
<dbReference type="Proteomes" id="UP000499080">
    <property type="component" value="Unassembled WGS sequence"/>
</dbReference>
<keyword evidence="1" id="KW-1133">Transmembrane helix</keyword>
<dbReference type="AlphaFoldDB" id="A0A4Y2GBW1"/>
<sequence>MRCNEVGTKCEIGGFCPTYICAIHIAHAPSSPGCYTLPQDFLIFGLFLFEIVIVGCSLPVNGTFGHPEVVLGDNETGYPKTGLLDVPKLCLGTTGQATQKRDVWSH</sequence>
<accession>A0A4Y2GBW1</accession>
<evidence type="ECO:0000313" key="2">
    <source>
        <dbReference type="EMBL" id="GBM51083.1"/>
    </source>
</evidence>
<keyword evidence="1" id="KW-0472">Membrane</keyword>
<evidence type="ECO:0000256" key="1">
    <source>
        <dbReference type="SAM" id="Phobius"/>
    </source>
</evidence>
<dbReference type="EMBL" id="BGPR01177302">
    <property type="protein sequence ID" value="GBM51083.1"/>
    <property type="molecule type" value="Genomic_DNA"/>
</dbReference>
<comment type="caution">
    <text evidence="2">The sequence shown here is derived from an EMBL/GenBank/DDBJ whole genome shotgun (WGS) entry which is preliminary data.</text>
</comment>
<protein>
    <submittedName>
        <fullName evidence="2">Uncharacterized protein</fullName>
    </submittedName>
</protein>
<keyword evidence="1" id="KW-0812">Transmembrane</keyword>
<feature type="transmembrane region" description="Helical" evidence="1">
    <location>
        <begin position="41"/>
        <end position="60"/>
    </location>
</feature>
<reference evidence="2 3" key="1">
    <citation type="journal article" date="2019" name="Sci. Rep.">
        <title>Orb-weaving spider Araneus ventricosus genome elucidates the spidroin gene catalogue.</title>
        <authorList>
            <person name="Kono N."/>
            <person name="Nakamura H."/>
            <person name="Ohtoshi R."/>
            <person name="Moran D.A.P."/>
            <person name="Shinohara A."/>
            <person name="Yoshida Y."/>
            <person name="Fujiwara M."/>
            <person name="Mori M."/>
            <person name="Tomita M."/>
            <person name="Arakawa K."/>
        </authorList>
    </citation>
    <scope>NUCLEOTIDE SEQUENCE [LARGE SCALE GENOMIC DNA]</scope>
</reference>
<organism evidence="2 3">
    <name type="scientific">Araneus ventricosus</name>
    <name type="common">Orbweaver spider</name>
    <name type="synonym">Epeira ventricosa</name>
    <dbReference type="NCBI Taxonomy" id="182803"/>
    <lineage>
        <taxon>Eukaryota</taxon>
        <taxon>Metazoa</taxon>
        <taxon>Ecdysozoa</taxon>
        <taxon>Arthropoda</taxon>
        <taxon>Chelicerata</taxon>
        <taxon>Arachnida</taxon>
        <taxon>Araneae</taxon>
        <taxon>Araneomorphae</taxon>
        <taxon>Entelegynae</taxon>
        <taxon>Araneoidea</taxon>
        <taxon>Araneidae</taxon>
        <taxon>Araneus</taxon>
    </lineage>
</organism>